<dbReference type="Pfam" id="PF06985">
    <property type="entry name" value="HET"/>
    <property type="match status" value="2"/>
</dbReference>
<organism evidence="3 4">
    <name type="scientific">Lentinus brumalis</name>
    <dbReference type="NCBI Taxonomy" id="2498619"/>
    <lineage>
        <taxon>Eukaryota</taxon>
        <taxon>Fungi</taxon>
        <taxon>Dikarya</taxon>
        <taxon>Basidiomycota</taxon>
        <taxon>Agaricomycotina</taxon>
        <taxon>Agaricomycetes</taxon>
        <taxon>Polyporales</taxon>
        <taxon>Polyporaceae</taxon>
        <taxon>Lentinus</taxon>
    </lineage>
</organism>
<dbReference type="OrthoDB" id="3226657at2759"/>
<gene>
    <name evidence="3" type="ORF">OH76DRAFT_1484573</name>
</gene>
<dbReference type="EMBL" id="KZ857417">
    <property type="protein sequence ID" value="RDX47670.1"/>
    <property type="molecule type" value="Genomic_DNA"/>
</dbReference>
<accession>A0A371D549</accession>
<protein>
    <recommendedName>
        <fullName evidence="2">Heterokaryon incompatibility domain-containing protein</fullName>
    </recommendedName>
</protein>
<dbReference type="AlphaFoldDB" id="A0A371D549"/>
<feature type="domain" description="Heterokaryon incompatibility" evidence="2">
    <location>
        <begin position="648"/>
        <end position="737"/>
    </location>
</feature>
<dbReference type="PANTHER" id="PTHR33112:SF16">
    <property type="entry name" value="HETEROKARYON INCOMPATIBILITY DOMAIN-CONTAINING PROTEIN"/>
    <property type="match status" value="1"/>
</dbReference>
<dbReference type="PANTHER" id="PTHR33112">
    <property type="entry name" value="DOMAIN PROTEIN, PUTATIVE-RELATED"/>
    <property type="match status" value="1"/>
</dbReference>
<feature type="region of interest" description="Disordered" evidence="1">
    <location>
        <begin position="1"/>
        <end position="47"/>
    </location>
</feature>
<proteinExistence type="predicted"/>
<name>A0A371D549_9APHY</name>
<sequence length="1203" mass="132097">MSSTRAAQRYSKRSQEPEYVRTKVKDSFASRDSDPAEKSRNSGSSTVLETQLQESHLYSNHFKISDYASPCTFRLVDCGALVNEGVLRILEFADSPRGTYAAISYTWRGVSLDSVSYGREFAVDGVGEADPIAVEALLHACTAALLRECPYLWMDRLCIIQTSPEDEDWHITRMHRIYSDCKLCIVVPGGMRHLVSIDQETFWIHRSWTLLEAIAPSEVMVLLQWTLGPGIGLSHSAVIEEVVPCKSMMMPLAPLLEAAAVGYMIFLPQSQDHPAQPITLQVSIFGTLPSRPSDGDIPFWRQQHKFVAPHVHALAMVLASRSSIEERGFTIWQSAFLRTCARPVDLVLSVMGLFGVSLDPSAFGEDDRRGALIALAREVLEAGGSASWLGAAASLESDLYMSIFPTLPQASNAGAALVRHKGRLCEVEEVVGPPVRLHDRATPFPRGCMDETGCLTFTARYIRLRSVDVDDWGPDPYATAVDHSRWVSTSESEEVHGSSPGGSPVYGAFLGAFEERSPGTTLALNRDVVRLMVLEETSPDYFFLRTYLCMSWNELENARAWPEREFCAGGLEPKTKTAIASGHQVLGHEVGRDYRTICAMLANSLPDRGLDITSSATPCRLRLIDCEAFTERGILRLLEFTDFPMVPYSAISYPWRGVPADTASVGPRFSVAGAEDADPVGIDVLQHACVASLIRNCPYLWMDRLCIMQTNRADRNWQIRHMYRVYKSCALCIVVPGGIQRLVRLDEETSWIHRSWTLQEALAPPAAIVLFSWELGWGETSVSRSPALVREVVPGQSAIAPLTAILEACVVGFLSFIPSAIGLPLHGVAELRVIASVFSSPESHSRPGSADAKAAPSRRLLSPNVVALSIAMDPILTVEPDVRAHAAWQSALMRTSSRPVDMVFSIMGLFGVTLDPSAFHKDDRRAATIALAQAILKSGQSASWLGAAFTLKPDRCLSTFPMFPRTSVSGMALVQTEFGGMREVSELVDHVGYPNSRILEPLPKGTMDDAGSFRFATHAIKIVAAEAGQSTVFEAVDRSHWTQDENSCSAESSLSVYAALLGFFDKYYPGVTPAYGKDNIRVMVLEEYRTGIFHLRTYFCMGVGDRDTVLGWPAREFCVGGRDTLGSLSPQLIAVHVPFSDEDIAIGTSSPIARSGLTAMLEEETRLDAEGALPQRGLERLRRDVLQSHGDEFFVWTGPPSLD</sequence>
<evidence type="ECO:0000259" key="2">
    <source>
        <dbReference type="Pfam" id="PF06985"/>
    </source>
</evidence>
<feature type="domain" description="Heterokaryon incompatibility" evidence="2">
    <location>
        <begin position="100"/>
        <end position="190"/>
    </location>
</feature>
<dbReference type="Proteomes" id="UP000256964">
    <property type="component" value="Unassembled WGS sequence"/>
</dbReference>
<evidence type="ECO:0000256" key="1">
    <source>
        <dbReference type="SAM" id="MobiDB-lite"/>
    </source>
</evidence>
<dbReference type="STRING" id="139420.A0A371D549"/>
<reference evidence="3 4" key="1">
    <citation type="journal article" date="2018" name="Biotechnol. Biofuels">
        <title>Integrative visual omics of the white-rot fungus Polyporus brumalis exposes the biotechnological potential of its oxidative enzymes for delignifying raw plant biomass.</title>
        <authorList>
            <person name="Miyauchi S."/>
            <person name="Rancon A."/>
            <person name="Drula E."/>
            <person name="Hage H."/>
            <person name="Chaduli D."/>
            <person name="Favel A."/>
            <person name="Grisel S."/>
            <person name="Henrissat B."/>
            <person name="Herpoel-Gimbert I."/>
            <person name="Ruiz-Duenas F.J."/>
            <person name="Chevret D."/>
            <person name="Hainaut M."/>
            <person name="Lin J."/>
            <person name="Wang M."/>
            <person name="Pangilinan J."/>
            <person name="Lipzen A."/>
            <person name="Lesage-Meessen L."/>
            <person name="Navarro D."/>
            <person name="Riley R."/>
            <person name="Grigoriev I.V."/>
            <person name="Zhou S."/>
            <person name="Raouche S."/>
            <person name="Rosso M.N."/>
        </authorList>
    </citation>
    <scope>NUCLEOTIDE SEQUENCE [LARGE SCALE GENOMIC DNA]</scope>
    <source>
        <strain evidence="3 4">BRFM 1820</strain>
    </source>
</reference>
<evidence type="ECO:0000313" key="3">
    <source>
        <dbReference type="EMBL" id="RDX47670.1"/>
    </source>
</evidence>
<feature type="compositionally biased region" description="Basic and acidic residues" evidence="1">
    <location>
        <begin position="13"/>
        <end position="40"/>
    </location>
</feature>
<evidence type="ECO:0000313" key="4">
    <source>
        <dbReference type="Proteomes" id="UP000256964"/>
    </source>
</evidence>
<dbReference type="InterPro" id="IPR010730">
    <property type="entry name" value="HET"/>
</dbReference>
<keyword evidence="4" id="KW-1185">Reference proteome</keyword>